<evidence type="ECO:0000313" key="11">
    <source>
        <dbReference type="EMBL" id="EGB07511.1"/>
    </source>
</evidence>
<feature type="compositionally biased region" description="Basic and acidic residues" evidence="8">
    <location>
        <begin position="223"/>
        <end position="239"/>
    </location>
</feature>
<accession>F0YAQ4</accession>
<evidence type="ECO:0000256" key="3">
    <source>
        <dbReference type="ARBA" id="ARBA00022692"/>
    </source>
</evidence>
<feature type="region of interest" description="Disordered" evidence="8">
    <location>
        <begin position="848"/>
        <end position="867"/>
    </location>
</feature>
<evidence type="ECO:0000256" key="2">
    <source>
        <dbReference type="ARBA" id="ARBA00022448"/>
    </source>
</evidence>
<feature type="region of interest" description="Disordered" evidence="8">
    <location>
        <begin position="1"/>
        <end position="94"/>
    </location>
</feature>
<dbReference type="eggNOG" id="KOG0498">
    <property type="taxonomic scope" value="Eukaryota"/>
</dbReference>
<keyword evidence="5" id="KW-0406">Ion transport</keyword>
<dbReference type="Pfam" id="PF00520">
    <property type="entry name" value="Ion_trans"/>
    <property type="match status" value="1"/>
</dbReference>
<keyword evidence="7" id="KW-1071">Ligand-gated ion channel</keyword>
<evidence type="ECO:0000313" key="12">
    <source>
        <dbReference type="Proteomes" id="UP000002729"/>
    </source>
</evidence>
<keyword evidence="7" id="KW-0407">Ion channel</keyword>
<dbReference type="InterPro" id="IPR005821">
    <property type="entry name" value="Ion_trans_dom"/>
</dbReference>
<proteinExistence type="predicted"/>
<dbReference type="GO" id="GO:0016020">
    <property type="term" value="C:membrane"/>
    <property type="evidence" value="ECO:0007669"/>
    <property type="project" value="UniProtKB-SubCell"/>
</dbReference>
<feature type="transmembrane region" description="Helical" evidence="9">
    <location>
        <begin position="905"/>
        <end position="930"/>
    </location>
</feature>
<dbReference type="RefSeq" id="XP_009037517.1">
    <property type="nucleotide sequence ID" value="XM_009039269.1"/>
</dbReference>
<keyword evidence="6 9" id="KW-0472">Membrane</keyword>
<dbReference type="Proteomes" id="UP000002729">
    <property type="component" value="Unassembled WGS sequence"/>
</dbReference>
<keyword evidence="2" id="KW-0813">Transport</keyword>
<dbReference type="InterPro" id="IPR000595">
    <property type="entry name" value="cNMP-bd_dom"/>
</dbReference>
<dbReference type="OrthoDB" id="2021138at2759"/>
<keyword evidence="4 9" id="KW-1133">Transmembrane helix</keyword>
<dbReference type="Pfam" id="PF00027">
    <property type="entry name" value="cNMP_binding"/>
    <property type="match status" value="1"/>
</dbReference>
<feature type="compositionally biased region" description="Basic and acidic residues" evidence="8">
    <location>
        <begin position="42"/>
        <end position="56"/>
    </location>
</feature>
<dbReference type="GO" id="GO:0005221">
    <property type="term" value="F:intracellularly cyclic nucleotide-activated monoatomic cation channel activity"/>
    <property type="evidence" value="ECO:0007669"/>
    <property type="project" value="InterPro"/>
</dbReference>
<comment type="subcellular location">
    <subcellularLocation>
        <location evidence="1">Membrane</location>
        <topology evidence="1">Multi-pass membrane protein</topology>
    </subcellularLocation>
</comment>
<feature type="compositionally biased region" description="Low complexity" evidence="8">
    <location>
        <begin position="186"/>
        <end position="198"/>
    </location>
</feature>
<dbReference type="PROSITE" id="PS50042">
    <property type="entry name" value="CNMP_BINDING_3"/>
    <property type="match status" value="1"/>
</dbReference>
<evidence type="ECO:0000256" key="7">
    <source>
        <dbReference type="ARBA" id="ARBA00023286"/>
    </source>
</evidence>
<evidence type="ECO:0000256" key="5">
    <source>
        <dbReference type="ARBA" id="ARBA00023065"/>
    </source>
</evidence>
<evidence type="ECO:0000256" key="6">
    <source>
        <dbReference type="ARBA" id="ARBA00023136"/>
    </source>
</evidence>
<dbReference type="Gene3D" id="1.10.287.70">
    <property type="match status" value="1"/>
</dbReference>
<dbReference type="PANTHER" id="PTHR45638">
    <property type="entry name" value="CYCLIC NUCLEOTIDE-GATED CATION CHANNEL SUBUNIT A"/>
    <property type="match status" value="1"/>
</dbReference>
<feature type="compositionally biased region" description="Low complexity" evidence="8">
    <location>
        <begin position="79"/>
        <end position="94"/>
    </location>
</feature>
<dbReference type="SUPFAM" id="SSF51206">
    <property type="entry name" value="cAMP-binding domain-like"/>
    <property type="match status" value="1"/>
</dbReference>
<evidence type="ECO:0000256" key="4">
    <source>
        <dbReference type="ARBA" id="ARBA00022989"/>
    </source>
</evidence>
<dbReference type="CDD" id="cd00038">
    <property type="entry name" value="CAP_ED"/>
    <property type="match status" value="1"/>
</dbReference>
<dbReference type="GO" id="GO:0044877">
    <property type="term" value="F:protein-containing complex binding"/>
    <property type="evidence" value="ECO:0007669"/>
    <property type="project" value="TreeGrafter"/>
</dbReference>
<dbReference type="Gene3D" id="1.10.287.630">
    <property type="entry name" value="Helix hairpin bin"/>
    <property type="match status" value="1"/>
</dbReference>
<keyword evidence="3 9" id="KW-0812">Transmembrane</keyword>
<reference evidence="11 12" key="1">
    <citation type="journal article" date="2011" name="Proc. Natl. Acad. Sci. U.S.A.">
        <title>Niche of harmful alga Aureococcus anophagefferens revealed through ecogenomics.</title>
        <authorList>
            <person name="Gobler C.J."/>
            <person name="Berry D.L."/>
            <person name="Dyhrman S.T."/>
            <person name="Wilhelm S.W."/>
            <person name="Salamov A."/>
            <person name="Lobanov A.V."/>
            <person name="Zhang Y."/>
            <person name="Collier J.L."/>
            <person name="Wurch L.L."/>
            <person name="Kustka A.B."/>
            <person name="Dill B.D."/>
            <person name="Shah M."/>
            <person name="VerBerkmoes N.C."/>
            <person name="Kuo A."/>
            <person name="Terry A."/>
            <person name="Pangilinan J."/>
            <person name="Lindquist E.A."/>
            <person name="Lucas S."/>
            <person name="Paulsen I.T."/>
            <person name="Hattenrath-Lehmann T.K."/>
            <person name="Talmage S.C."/>
            <person name="Walker E.A."/>
            <person name="Koch F."/>
            <person name="Burson A.M."/>
            <person name="Marcoval M.A."/>
            <person name="Tang Y.Z."/>
            <person name="Lecleir G.R."/>
            <person name="Coyne K.J."/>
            <person name="Berg G.M."/>
            <person name="Bertrand E.M."/>
            <person name="Saito M.A."/>
            <person name="Gladyshev V.N."/>
            <person name="Grigoriev I.V."/>
        </authorList>
    </citation>
    <scope>NUCLEOTIDE SEQUENCE [LARGE SCALE GENOMIC DNA]</scope>
    <source>
        <strain evidence="12">CCMP 1984</strain>
    </source>
</reference>
<dbReference type="EMBL" id="GL833130">
    <property type="protein sequence ID" value="EGB07511.1"/>
    <property type="molecule type" value="Genomic_DNA"/>
</dbReference>
<evidence type="ECO:0000256" key="9">
    <source>
        <dbReference type="SAM" id="Phobius"/>
    </source>
</evidence>
<evidence type="ECO:0000256" key="1">
    <source>
        <dbReference type="ARBA" id="ARBA00004141"/>
    </source>
</evidence>
<dbReference type="AlphaFoldDB" id="F0YAQ4"/>
<dbReference type="InterPro" id="IPR014710">
    <property type="entry name" value="RmlC-like_jellyroll"/>
</dbReference>
<organism evidence="12">
    <name type="scientific">Aureococcus anophagefferens</name>
    <name type="common">Harmful bloom alga</name>
    <dbReference type="NCBI Taxonomy" id="44056"/>
    <lineage>
        <taxon>Eukaryota</taxon>
        <taxon>Sar</taxon>
        <taxon>Stramenopiles</taxon>
        <taxon>Ochrophyta</taxon>
        <taxon>Pelagophyceae</taxon>
        <taxon>Pelagomonadales</taxon>
        <taxon>Pelagomonadaceae</taxon>
        <taxon>Aureococcus</taxon>
    </lineage>
</organism>
<protein>
    <recommendedName>
        <fullName evidence="10">Cyclic nucleotide-binding domain-containing protein</fullName>
    </recommendedName>
</protein>
<dbReference type="PANTHER" id="PTHR45638:SF11">
    <property type="entry name" value="CYCLIC NUCLEOTIDE-GATED CATION CHANNEL SUBUNIT A"/>
    <property type="match status" value="1"/>
</dbReference>
<dbReference type="SMART" id="SM00100">
    <property type="entry name" value="cNMP"/>
    <property type="match status" value="1"/>
</dbReference>
<gene>
    <name evidence="11" type="ORF">AURANDRAFT_64590</name>
</gene>
<name>F0YAQ4_AURAN</name>
<feature type="region of interest" description="Disordered" evidence="8">
    <location>
        <begin position="125"/>
        <end position="247"/>
    </location>
</feature>
<evidence type="ECO:0000256" key="8">
    <source>
        <dbReference type="SAM" id="MobiDB-lite"/>
    </source>
</evidence>
<feature type="domain" description="Cyclic nucleotide-binding" evidence="10">
    <location>
        <begin position="669"/>
        <end position="771"/>
    </location>
</feature>
<dbReference type="KEGG" id="aaf:AURANDRAFT_64590"/>
<dbReference type="InterPro" id="IPR018490">
    <property type="entry name" value="cNMP-bd_dom_sf"/>
</dbReference>
<dbReference type="GeneID" id="20224910"/>
<feature type="transmembrane region" description="Helical" evidence="9">
    <location>
        <begin position="463"/>
        <end position="484"/>
    </location>
</feature>
<keyword evidence="12" id="KW-1185">Reference proteome</keyword>
<dbReference type="InterPro" id="IPR050866">
    <property type="entry name" value="CNG_cation_channel"/>
</dbReference>
<sequence length="975" mass="104079">MLPPMVVEGQPLCDPEPPPGRDSSPSRLSGVSGLPPQDVDAIEARASRESERDGSRGRKLSAATSRSPLPDDDSRRTADAAAASPPAAAVAAQAAALQETLAAMRTQMHVLGERLDALQSAALPVGAERPASASSAAYSGRPGSFDAPRPGSFDAGFHRRATAPEPGALDVAGPSHRRATAPDQSLPPGLLGGMSLPAALPPDQVPPHYEEPSPAMSFGGRYSSERASRDRRSSRDSRHSRASSNGGLMLAAAGEVLAAAAASDGPIDPGAKPRERRPTIASIYHGHRCGWDTSEDAQRLEQLLKGPQRGSDGAQAANFFAALDARTIVRSRSRAKVAWDVLLVFVAAHEAFAAPLLWAFGDRTTYALTPFWPSEILAYAVLVGDIPVSTRTTYFVGEREVLDPRTLAARYVYSPACVLDVVACAPVWVFEDRSPRLLRLLCMSKLVTKLQTTFVDASAAFRLAQLVVLLLYAIHWSACCWVVIMSEPFKAQFGFYECAGSSADFCESCESPGWDARACFDCCDKDPIGMRDAYARSMVHATSLLFALGTFMPEAFGEQVFFVCIIVLGGLLSASIFGAFAVVVGEVFAGENNVQARISATSTQMARMHIPRPMRKRVHDYQRHMAKLEESGATVFTKDSFMSDLSPALRGDLKLYLFLETIAQNVFFLKANPSQQLLGMIVEGLYTAVYMPGDLIMRKGDPSDWMGFIGTGGEVSIVDPDEKGRTFTKTLAEGDYLGEIGLLYDTRRTMDVEAVGHCRIHVLSRSTLDRMREAYPKETLSLITSIKSDVELKKRLSIEEIAALKKDTIVADIRKKMLASVVQDQSYTAESKRQKRASGHAGKRGLVVPMAGVQEESKEPTTDPVPARSLDEKTVADLAADAAAAWARSGAGAGAARGSAAARGFFAAAGAFFFAAAGFFFGFGAALGFFGGFGGGTKALTRAFLPSFLSRRAAAATARAAAATSGSALRSAAES</sequence>
<dbReference type="Gene3D" id="2.60.120.10">
    <property type="entry name" value="Jelly Rolls"/>
    <property type="match status" value="1"/>
</dbReference>
<dbReference type="InParanoid" id="F0YAQ4"/>
<dbReference type="SUPFAM" id="SSF81324">
    <property type="entry name" value="Voltage-gated potassium channels"/>
    <property type="match status" value="1"/>
</dbReference>
<feature type="transmembrane region" description="Helical" evidence="9">
    <location>
        <begin position="559"/>
        <end position="589"/>
    </location>
</feature>
<evidence type="ECO:0000259" key="10">
    <source>
        <dbReference type="PROSITE" id="PS50042"/>
    </source>
</evidence>